<dbReference type="GO" id="GO:0008168">
    <property type="term" value="F:methyltransferase activity"/>
    <property type="evidence" value="ECO:0007669"/>
    <property type="project" value="UniProtKB-KW"/>
</dbReference>
<gene>
    <name evidence="2" type="primary">94</name>
    <name evidence="2" type="ORF">SEA_STARBOW_94</name>
</gene>
<dbReference type="InterPro" id="IPR006342">
    <property type="entry name" value="FkbM_mtfrase"/>
</dbReference>
<keyword evidence="2" id="KW-0808">Transferase</keyword>
<name>A0A345M7Y1_9CAUD</name>
<dbReference type="InterPro" id="IPR029063">
    <property type="entry name" value="SAM-dependent_MTases_sf"/>
</dbReference>
<reference evidence="2 3" key="1">
    <citation type="submission" date="2018-07" db="EMBL/GenBank/DDBJ databases">
        <authorList>
            <person name="Boyd E.M."/>
            <person name="Barkley D.B."/>
            <person name="Naeem H."/>
            <person name="Vanhorne R."/>
            <person name="Nayek S."/>
            <person name="Layton S.R."/>
            <person name="Hughes L.E."/>
            <person name="Garlena R.A."/>
            <person name="Russell D.A."/>
            <person name="Pope W.H."/>
            <person name="Jacobs-Sera D."/>
            <person name="Hatfull G.F."/>
        </authorList>
    </citation>
    <scope>NUCLEOTIDE SEQUENCE [LARGE SCALE GENOMIC DNA]</scope>
</reference>
<dbReference type="GO" id="GO:0032259">
    <property type="term" value="P:methylation"/>
    <property type="evidence" value="ECO:0007669"/>
    <property type="project" value="UniProtKB-KW"/>
</dbReference>
<evidence type="ECO:0000313" key="3">
    <source>
        <dbReference type="Proteomes" id="UP000259040"/>
    </source>
</evidence>
<protein>
    <submittedName>
        <fullName evidence="2">Methyltransferase</fullName>
    </submittedName>
</protein>
<feature type="domain" description="Methyltransferase FkbM" evidence="1">
    <location>
        <begin position="76"/>
        <end position="212"/>
    </location>
</feature>
<evidence type="ECO:0000259" key="1">
    <source>
        <dbReference type="Pfam" id="PF05050"/>
    </source>
</evidence>
<dbReference type="NCBIfam" id="TIGR01444">
    <property type="entry name" value="fkbM_fam"/>
    <property type="match status" value="1"/>
</dbReference>
<evidence type="ECO:0000313" key="2">
    <source>
        <dbReference type="EMBL" id="AXH66602.1"/>
    </source>
</evidence>
<keyword evidence="2" id="KW-0489">Methyltransferase</keyword>
<dbReference type="PANTHER" id="PTHR34203:SF13">
    <property type="entry name" value="EXPRESSED PROTEIN"/>
    <property type="match status" value="1"/>
</dbReference>
<dbReference type="Pfam" id="PF05050">
    <property type="entry name" value="Methyltransf_21"/>
    <property type="match status" value="1"/>
</dbReference>
<accession>A0A345M7Y1</accession>
<dbReference type="InterPro" id="IPR052514">
    <property type="entry name" value="SAM-dependent_MTase"/>
</dbReference>
<sequence>MRYNSRQEVERAGERGAKSETDEYGTRYWMLDSFWMYAEDDDYAMTPHFAAGQCYWESWVTAYISQRVEPDAVFVDVGANLGYYSLWAAAHGCNVFAFEPNQDLWMRLYHAKRLNGAKIYQGHVALGDSWEPTERILYIPEGHSGGANMYGASGNYTMQRMYVQSFDNAVPIPRDYDGTIYVKIDAEGAEPEIFAGMKWCWKQRSMVLFMEWDISRYDKSFGEKLLDSGKVSLIEYDGTAGELDLDGLLSLKELRMIVVENNK</sequence>
<dbReference type="Proteomes" id="UP000259040">
    <property type="component" value="Segment"/>
</dbReference>
<dbReference type="EMBL" id="MH576964">
    <property type="protein sequence ID" value="AXH66602.1"/>
    <property type="molecule type" value="Genomic_DNA"/>
</dbReference>
<proteinExistence type="predicted"/>
<dbReference type="SUPFAM" id="SSF53335">
    <property type="entry name" value="S-adenosyl-L-methionine-dependent methyltransferases"/>
    <property type="match status" value="1"/>
</dbReference>
<dbReference type="PANTHER" id="PTHR34203">
    <property type="entry name" value="METHYLTRANSFERASE, FKBM FAMILY PROTEIN"/>
    <property type="match status" value="1"/>
</dbReference>
<organism evidence="2 3">
    <name type="scientific">Streptomyces phage Starbow</name>
    <dbReference type="NCBI Taxonomy" id="2283266"/>
    <lineage>
        <taxon>Viruses</taxon>
        <taxon>Duplodnaviria</taxon>
        <taxon>Heunggongvirae</taxon>
        <taxon>Uroviricota</taxon>
        <taxon>Caudoviricetes</taxon>
        <taxon>Stanwilliamsviridae</taxon>
        <taxon>Boydwoodruffvirinae</taxon>
        <taxon>Karimacvirus</taxon>
        <taxon>Karimacvirus karimac</taxon>
        <taxon>Streptomyces virus Karimac</taxon>
    </lineage>
</organism>
<dbReference type="Gene3D" id="3.40.50.150">
    <property type="entry name" value="Vaccinia Virus protein VP39"/>
    <property type="match status" value="1"/>
</dbReference>